<accession>A0A0F9HG29</accession>
<sequence>MKYLYERMREHLDIIGTTKILDFNIMQRNSATHILQIARNIVAKGLLKNDK</sequence>
<comment type="caution">
    <text evidence="1">The sequence shown here is derived from an EMBL/GenBank/DDBJ whole genome shotgun (WGS) entry which is preliminary data.</text>
</comment>
<reference evidence="1" key="1">
    <citation type="journal article" date="2015" name="Nature">
        <title>Complex archaea that bridge the gap between prokaryotes and eukaryotes.</title>
        <authorList>
            <person name="Spang A."/>
            <person name="Saw J.H."/>
            <person name="Jorgensen S.L."/>
            <person name="Zaremba-Niedzwiedzka K."/>
            <person name="Martijn J."/>
            <person name="Lind A.E."/>
            <person name="van Eijk R."/>
            <person name="Schleper C."/>
            <person name="Guy L."/>
            <person name="Ettema T.J."/>
        </authorList>
    </citation>
    <scope>NUCLEOTIDE SEQUENCE</scope>
</reference>
<organism evidence="1">
    <name type="scientific">marine sediment metagenome</name>
    <dbReference type="NCBI Taxonomy" id="412755"/>
    <lineage>
        <taxon>unclassified sequences</taxon>
        <taxon>metagenomes</taxon>
        <taxon>ecological metagenomes</taxon>
    </lineage>
</organism>
<dbReference type="EMBL" id="LAZR01022782">
    <property type="protein sequence ID" value="KKL80675.1"/>
    <property type="molecule type" value="Genomic_DNA"/>
</dbReference>
<gene>
    <name evidence="1" type="ORF">LCGC14_2002400</name>
</gene>
<name>A0A0F9HG29_9ZZZZ</name>
<proteinExistence type="predicted"/>
<protein>
    <submittedName>
        <fullName evidence="1">Uncharacterized protein</fullName>
    </submittedName>
</protein>
<evidence type="ECO:0000313" key="1">
    <source>
        <dbReference type="EMBL" id="KKL80675.1"/>
    </source>
</evidence>
<dbReference type="AlphaFoldDB" id="A0A0F9HG29"/>